<evidence type="ECO:0000313" key="4">
    <source>
        <dbReference type="EMBL" id="ALO45891.1"/>
    </source>
</evidence>
<accession>A0A0S2KCQ3</accession>
<dbReference type="RefSeq" id="WP_058021385.1">
    <property type="nucleotide sequence ID" value="NZ_CP013189.1"/>
</dbReference>
<evidence type="ECO:0000313" key="5">
    <source>
        <dbReference type="Proteomes" id="UP000065641"/>
    </source>
</evidence>
<evidence type="ECO:0000256" key="2">
    <source>
        <dbReference type="ARBA" id="ARBA00022801"/>
    </source>
</evidence>
<name>A0A0S2KCQ3_9GAMM</name>
<keyword evidence="5" id="KW-1185">Reference proteome</keyword>
<dbReference type="CDD" id="cd04511">
    <property type="entry name" value="NUDIX_Hydrolase"/>
    <property type="match status" value="1"/>
</dbReference>
<dbReference type="PANTHER" id="PTHR43222:SF2">
    <property type="entry name" value="NUDIX HYDROLASE 23, CHLOROPLASTIC"/>
    <property type="match status" value="1"/>
</dbReference>
<dbReference type="KEGG" id="pspi:PS2015_1232"/>
<dbReference type="Gene3D" id="2.20.70.10">
    <property type="match status" value="1"/>
</dbReference>
<dbReference type="STRING" id="1249552.PS2015_1232"/>
<dbReference type="Pfam" id="PF14803">
    <property type="entry name" value="Zn_ribbon_Nudix"/>
    <property type="match status" value="1"/>
</dbReference>
<feature type="domain" description="Nudix hydrolase" evidence="3">
    <location>
        <begin position="33"/>
        <end position="161"/>
    </location>
</feature>
<protein>
    <submittedName>
        <fullName evidence="4">ADP-ribose pyrophosphatase</fullName>
    </submittedName>
</protein>
<dbReference type="PROSITE" id="PS00893">
    <property type="entry name" value="NUDIX_BOX"/>
    <property type="match status" value="1"/>
</dbReference>
<dbReference type="AlphaFoldDB" id="A0A0S2KCQ3"/>
<dbReference type="InterPro" id="IPR000086">
    <property type="entry name" value="NUDIX_hydrolase_dom"/>
</dbReference>
<dbReference type="Pfam" id="PF00293">
    <property type="entry name" value="NUDIX"/>
    <property type="match status" value="1"/>
</dbReference>
<keyword evidence="2" id="KW-0378">Hydrolase</keyword>
<organism evidence="4 5">
    <name type="scientific">Pseudohongiella spirulinae</name>
    <dbReference type="NCBI Taxonomy" id="1249552"/>
    <lineage>
        <taxon>Bacteria</taxon>
        <taxon>Pseudomonadati</taxon>
        <taxon>Pseudomonadota</taxon>
        <taxon>Gammaproteobacteria</taxon>
        <taxon>Pseudomonadales</taxon>
        <taxon>Pseudohongiellaceae</taxon>
        <taxon>Pseudohongiella</taxon>
    </lineage>
</organism>
<dbReference type="PROSITE" id="PS51462">
    <property type="entry name" value="NUDIX"/>
    <property type="match status" value="1"/>
</dbReference>
<dbReference type="InterPro" id="IPR029401">
    <property type="entry name" value="Nudix_N"/>
</dbReference>
<comment type="cofactor">
    <cofactor evidence="1">
        <name>Mg(2+)</name>
        <dbReference type="ChEBI" id="CHEBI:18420"/>
    </cofactor>
</comment>
<dbReference type="Gene3D" id="3.90.79.10">
    <property type="entry name" value="Nucleoside Triphosphate Pyrophosphohydrolase"/>
    <property type="match status" value="1"/>
</dbReference>
<sequence>MKFCPQCAEPITHHIPPGDDKLRYCCLSCDQVYYQNPNNIVGTLPCWQDKVLLCRRAIEPRKGLWTLPAGFLENGETTLEGAVRETREEAGAELSMDENSLYALYNLPNINQVYLFFRAELANLDFSAGIESLEVQLFAEDEIPWDEIAFAVVRKTLELYFEDRRARQFPVRMYDVRYSADRRADIRLICQGRQG</sequence>
<dbReference type="Proteomes" id="UP000065641">
    <property type="component" value="Chromosome"/>
</dbReference>
<reference evidence="4 5" key="1">
    <citation type="submission" date="2015-11" db="EMBL/GenBank/DDBJ databases">
        <authorList>
            <person name="Zhang Y."/>
            <person name="Guo Z."/>
        </authorList>
    </citation>
    <scope>NUCLEOTIDE SEQUENCE [LARGE SCALE GENOMIC DNA]</scope>
    <source>
        <strain evidence="4 5">KCTC 32221</strain>
    </source>
</reference>
<gene>
    <name evidence="4" type="ORF">PS2015_1232</name>
</gene>
<dbReference type="InterPro" id="IPR015797">
    <property type="entry name" value="NUDIX_hydrolase-like_dom_sf"/>
</dbReference>
<dbReference type="PATRIC" id="fig|1249552.3.peg.1237"/>
<dbReference type="SUPFAM" id="SSF55811">
    <property type="entry name" value="Nudix"/>
    <property type="match status" value="1"/>
</dbReference>
<dbReference type="GO" id="GO:0016787">
    <property type="term" value="F:hydrolase activity"/>
    <property type="evidence" value="ECO:0007669"/>
    <property type="project" value="UniProtKB-KW"/>
</dbReference>
<proteinExistence type="predicted"/>
<dbReference type="EMBL" id="CP013189">
    <property type="protein sequence ID" value="ALO45891.1"/>
    <property type="molecule type" value="Genomic_DNA"/>
</dbReference>
<dbReference type="OrthoDB" id="5417595at2"/>
<evidence type="ECO:0000259" key="3">
    <source>
        <dbReference type="PROSITE" id="PS51462"/>
    </source>
</evidence>
<dbReference type="PANTHER" id="PTHR43222">
    <property type="entry name" value="NUDIX HYDROLASE 23"/>
    <property type="match status" value="1"/>
</dbReference>
<evidence type="ECO:0000256" key="1">
    <source>
        <dbReference type="ARBA" id="ARBA00001946"/>
    </source>
</evidence>
<dbReference type="InterPro" id="IPR020084">
    <property type="entry name" value="NUDIX_hydrolase_CS"/>
</dbReference>